<evidence type="ECO:0000256" key="5">
    <source>
        <dbReference type="ARBA" id="ARBA00023163"/>
    </source>
</evidence>
<dbReference type="Pfam" id="PF00249">
    <property type="entry name" value="Myb_DNA-binding"/>
    <property type="match status" value="3"/>
</dbReference>
<dbReference type="FunFam" id="1.10.10.60:FF:000010">
    <property type="entry name" value="Transcriptional activator Myb isoform A"/>
    <property type="match status" value="1"/>
</dbReference>
<feature type="domain" description="Myb-like" evidence="7">
    <location>
        <begin position="77"/>
        <end position="128"/>
    </location>
</feature>
<protein>
    <submittedName>
        <fullName evidence="9">Uncharacterized protein</fullName>
    </submittedName>
</protein>
<dbReference type="SUPFAM" id="SSF46689">
    <property type="entry name" value="Homeodomain-like"/>
    <property type="match status" value="2"/>
</dbReference>
<reference evidence="10" key="1">
    <citation type="journal article" date="2017" name="Cell">
        <title>Insights into land plant evolution garnered from the Marchantia polymorpha genome.</title>
        <authorList>
            <person name="Bowman J.L."/>
            <person name="Kohchi T."/>
            <person name="Yamato K.T."/>
            <person name="Jenkins J."/>
            <person name="Shu S."/>
            <person name="Ishizaki K."/>
            <person name="Yamaoka S."/>
            <person name="Nishihama R."/>
            <person name="Nakamura Y."/>
            <person name="Berger F."/>
            <person name="Adam C."/>
            <person name="Aki S.S."/>
            <person name="Althoff F."/>
            <person name="Araki T."/>
            <person name="Arteaga-Vazquez M.A."/>
            <person name="Balasubrmanian S."/>
            <person name="Barry K."/>
            <person name="Bauer D."/>
            <person name="Boehm C.R."/>
            <person name="Briginshaw L."/>
            <person name="Caballero-Perez J."/>
            <person name="Catarino B."/>
            <person name="Chen F."/>
            <person name="Chiyoda S."/>
            <person name="Chovatia M."/>
            <person name="Davies K.M."/>
            <person name="Delmans M."/>
            <person name="Demura T."/>
            <person name="Dierschke T."/>
            <person name="Dolan L."/>
            <person name="Dorantes-Acosta A.E."/>
            <person name="Eklund D.M."/>
            <person name="Florent S.N."/>
            <person name="Flores-Sandoval E."/>
            <person name="Fujiyama A."/>
            <person name="Fukuzawa H."/>
            <person name="Galik B."/>
            <person name="Grimanelli D."/>
            <person name="Grimwood J."/>
            <person name="Grossniklaus U."/>
            <person name="Hamada T."/>
            <person name="Haseloff J."/>
            <person name="Hetherington A.J."/>
            <person name="Higo A."/>
            <person name="Hirakawa Y."/>
            <person name="Hundley H.N."/>
            <person name="Ikeda Y."/>
            <person name="Inoue K."/>
            <person name="Inoue S.I."/>
            <person name="Ishida S."/>
            <person name="Jia Q."/>
            <person name="Kakita M."/>
            <person name="Kanazawa T."/>
            <person name="Kawai Y."/>
            <person name="Kawashima T."/>
            <person name="Kennedy M."/>
            <person name="Kinose K."/>
            <person name="Kinoshita T."/>
            <person name="Kohara Y."/>
            <person name="Koide E."/>
            <person name="Komatsu K."/>
            <person name="Kopischke S."/>
            <person name="Kubo M."/>
            <person name="Kyozuka J."/>
            <person name="Lagercrantz U."/>
            <person name="Lin S.S."/>
            <person name="Lindquist E."/>
            <person name="Lipzen A.M."/>
            <person name="Lu C.W."/>
            <person name="De Luna E."/>
            <person name="Martienssen R.A."/>
            <person name="Minamino N."/>
            <person name="Mizutani M."/>
            <person name="Mizutani M."/>
            <person name="Mochizuki N."/>
            <person name="Monte I."/>
            <person name="Mosher R."/>
            <person name="Nagasaki H."/>
            <person name="Nakagami H."/>
            <person name="Naramoto S."/>
            <person name="Nishitani K."/>
            <person name="Ohtani M."/>
            <person name="Okamoto T."/>
            <person name="Okumura M."/>
            <person name="Phillips J."/>
            <person name="Pollak B."/>
            <person name="Reinders A."/>
            <person name="Rovekamp M."/>
            <person name="Sano R."/>
            <person name="Sawa S."/>
            <person name="Schmid M.W."/>
            <person name="Shirakawa M."/>
            <person name="Solano R."/>
            <person name="Spunde A."/>
            <person name="Suetsugu N."/>
            <person name="Sugano S."/>
            <person name="Sugiyama A."/>
            <person name="Sun R."/>
            <person name="Suzuki Y."/>
            <person name="Takenaka M."/>
            <person name="Takezawa D."/>
            <person name="Tomogane H."/>
            <person name="Tsuzuki M."/>
            <person name="Ueda T."/>
            <person name="Umeda M."/>
            <person name="Ward J.M."/>
            <person name="Watanabe Y."/>
            <person name="Yazaki K."/>
            <person name="Yokoyama R."/>
            <person name="Yoshitake Y."/>
            <person name="Yotsui I."/>
            <person name="Zachgo S."/>
            <person name="Schmutz J."/>
        </authorList>
    </citation>
    <scope>NUCLEOTIDE SEQUENCE [LARGE SCALE GENOMIC DNA]</scope>
    <source>
        <strain evidence="10">Tak-1</strain>
    </source>
</reference>
<dbReference type="GO" id="GO:0005634">
    <property type="term" value="C:nucleus"/>
    <property type="evidence" value="ECO:0000318"/>
    <property type="project" value="GO_Central"/>
</dbReference>
<evidence type="ECO:0000259" key="7">
    <source>
        <dbReference type="PROSITE" id="PS50090"/>
    </source>
</evidence>
<gene>
    <name evidence="9" type="ORF">MARPO_0132s0031</name>
</gene>
<organism evidence="9 10">
    <name type="scientific">Marchantia polymorpha</name>
    <name type="common">Common liverwort</name>
    <name type="synonym">Marchantia aquatica</name>
    <dbReference type="NCBI Taxonomy" id="3197"/>
    <lineage>
        <taxon>Eukaryota</taxon>
        <taxon>Viridiplantae</taxon>
        <taxon>Streptophyta</taxon>
        <taxon>Embryophyta</taxon>
        <taxon>Marchantiophyta</taxon>
        <taxon>Marchantiopsida</taxon>
        <taxon>Marchantiidae</taxon>
        <taxon>Marchantiales</taxon>
        <taxon>Marchantiaceae</taxon>
        <taxon>Marchantia</taxon>
    </lineage>
</organism>
<dbReference type="PANTHER" id="PTHR45614">
    <property type="entry name" value="MYB PROTEIN-RELATED"/>
    <property type="match status" value="1"/>
</dbReference>
<dbReference type="PROSITE" id="PS51294">
    <property type="entry name" value="HTH_MYB"/>
    <property type="match status" value="3"/>
</dbReference>
<dbReference type="SMART" id="SM00717">
    <property type="entry name" value="SANT"/>
    <property type="match status" value="3"/>
</dbReference>
<dbReference type="PROSITE" id="PS50090">
    <property type="entry name" value="MYB_LIKE"/>
    <property type="match status" value="3"/>
</dbReference>
<dbReference type="InterPro" id="IPR050560">
    <property type="entry name" value="MYB_TF"/>
</dbReference>
<dbReference type="EMBL" id="KZ772804">
    <property type="protein sequence ID" value="PTQ29958.1"/>
    <property type="molecule type" value="Genomic_DNA"/>
</dbReference>
<feature type="domain" description="Myb-like" evidence="7">
    <location>
        <begin position="129"/>
        <end position="179"/>
    </location>
</feature>
<dbReference type="Proteomes" id="UP000244005">
    <property type="component" value="Unassembled WGS sequence"/>
</dbReference>
<dbReference type="InterPro" id="IPR001005">
    <property type="entry name" value="SANT/Myb"/>
</dbReference>
<dbReference type="GO" id="GO:0006355">
    <property type="term" value="P:regulation of DNA-templated transcription"/>
    <property type="evidence" value="ECO:0000318"/>
    <property type="project" value="GO_Central"/>
</dbReference>
<evidence type="ECO:0000256" key="4">
    <source>
        <dbReference type="ARBA" id="ARBA00023125"/>
    </source>
</evidence>
<feature type="domain" description="Myb-like" evidence="7">
    <location>
        <begin position="25"/>
        <end position="76"/>
    </location>
</feature>
<dbReference type="Gene3D" id="1.10.10.60">
    <property type="entry name" value="Homeodomain-like"/>
    <property type="match status" value="3"/>
</dbReference>
<evidence type="ECO:0000256" key="6">
    <source>
        <dbReference type="ARBA" id="ARBA00023242"/>
    </source>
</evidence>
<sequence>MEECNMEVEVSHLESKKQHVTGASSMRKRVERWTPEEDELLQEAVVQYKAKNWRLVAKAVPNRTEIQCLQRWQKVLNPAIVKGYWTKEEDQKMLELVGMLGTKRWAAVARSLPGRIGKQCRERWYNQLDPSIKRDPWTEVEDMRLFLAHKRFGSKWSQICSILPGRSENGVKNRWNTHIKKKAFILEEYCRMLNNQQNPSQNEELLGNEAAKKDLLSILE</sequence>
<feature type="domain" description="HTH myb-type" evidence="8">
    <location>
        <begin position="77"/>
        <end position="132"/>
    </location>
</feature>
<dbReference type="GO" id="GO:0000978">
    <property type="term" value="F:RNA polymerase II cis-regulatory region sequence-specific DNA binding"/>
    <property type="evidence" value="ECO:0000318"/>
    <property type="project" value="GO_Central"/>
</dbReference>
<name>A0A2R6W7Y0_MARPO</name>
<proteinExistence type="predicted"/>
<evidence type="ECO:0000313" key="9">
    <source>
        <dbReference type="EMBL" id="PTQ29958.1"/>
    </source>
</evidence>
<dbReference type="AlphaFoldDB" id="A0A2R6W7Y0"/>
<feature type="domain" description="HTH myb-type" evidence="8">
    <location>
        <begin position="25"/>
        <end position="76"/>
    </location>
</feature>
<keyword evidence="2" id="KW-0677">Repeat</keyword>
<feature type="domain" description="HTH myb-type" evidence="8">
    <location>
        <begin position="133"/>
        <end position="183"/>
    </location>
</feature>
<dbReference type="InterPro" id="IPR017930">
    <property type="entry name" value="Myb_dom"/>
</dbReference>
<keyword evidence="3" id="KW-0805">Transcription regulation</keyword>
<dbReference type="CDD" id="cd00167">
    <property type="entry name" value="SANT"/>
    <property type="match status" value="3"/>
</dbReference>
<keyword evidence="6" id="KW-0539">Nucleus</keyword>
<dbReference type="GO" id="GO:0000981">
    <property type="term" value="F:DNA-binding transcription factor activity, RNA polymerase II-specific"/>
    <property type="evidence" value="ECO:0000318"/>
    <property type="project" value="GO_Central"/>
</dbReference>
<dbReference type="FunFam" id="1.10.10.60:FF:000016">
    <property type="entry name" value="Transcriptional activator Myb isoform A"/>
    <property type="match status" value="1"/>
</dbReference>
<evidence type="ECO:0000313" key="10">
    <source>
        <dbReference type="Proteomes" id="UP000244005"/>
    </source>
</evidence>
<comment type="subcellular location">
    <subcellularLocation>
        <location evidence="1">Nucleus</location>
    </subcellularLocation>
</comment>
<keyword evidence="10" id="KW-1185">Reference proteome</keyword>
<keyword evidence="4" id="KW-0238">DNA-binding</keyword>
<dbReference type="OrthoDB" id="2143914at2759"/>
<evidence type="ECO:0000256" key="3">
    <source>
        <dbReference type="ARBA" id="ARBA00023015"/>
    </source>
</evidence>
<evidence type="ECO:0000256" key="1">
    <source>
        <dbReference type="ARBA" id="ARBA00004123"/>
    </source>
</evidence>
<evidence type="ECO:0000256" key="2">
    <source>
        <dbReference type="ARBA" id="ARBA00022737"/>
    </source>
</evidence>
<dbReference type="InterPro" id="IPR009057">
    <property type="entry name" value="Homeodomain-like_sf"/>
</dbReference>
<keyword evidence="5" id="KW-0804">Transcription</keyword>
<dbReference type="Gramene" id="Mp4g09880.1">
    <property type="protein sequence ID" value="Mp4g09880.1.cds"/>
    <property type="gene ID" value="Mp4g09880"/>
</dbReference>
<dbReference type="PANTHER" id="PTHR45614:SF232">
    <property type="entry name" value="TRANSCRIPTION FACTOR MYB3R-2"/>
    <property type="match status" value="1"/>
</dbReference>
<evidence type="ECO:0000259" key="8">
    <source>
        <dbReference type="PROSITE" id="PS51294"/>
    </source>
</evidence>
<accession>A0A2R6W7Y0</accession>